<dbReference type="OrthoDB" id="9798288at2"/>
<dbReference type="Proteomes" id="UP000255277">
    <property type="component" value="Unassembled WGS sequence"/>
</dbReference>
<sequence length="167" mass="19304">MKHIVNNWVKQLELTPHPEGGYYKEIIKGEWDETTSRASYSSIYFLLTHDNISHFHRIDVDEIWYYHAGDSLTVHMIQPDGTYKYVTIGNNIDKGDVLQYVVPKGTIFASSIEGGQGYALVGCMCQPAFEFNHFEMLSVERLNKDYPHLTEINKRYALSESEINQSY</sequence>
<reference evidence="3 6" key="1">
    <citation type="journal article" date="2016" name="Front. Microbiol.">
        <title>Comprehensive Phylogenetic Analysis of Bovine Non-aureus Staphylococci Species Based on Whole-Genome Sequencing.</title>
        <authorList>
            <person name="Naushad S."/>
            <person name="Barkema H.W."/>
            <person name="Luby C."/>
            <person name="Condas L.A."/>
            <person name="Nobrega D.B."/>
            <person name="Carson D.A."/>
            <person name="De Buck J."/>
        </authorList>
    </citation>
    <scope>NUCLEOTIDE SEQUENCE [LARGE SCALE GENOMIC DNA]</scope>
    <source>
        <strain evidence="3 6">SNUC 1388</strain>
    </source>
</reference>
<dbReference type="Gene3D" id="2.60.120.10">
    <property type="entry name" value="Jelly Rolls"/>
    <property type="match status" value="1"/>
</dbReference>
<dbReference type="PANTHER" id="PTHR33387">
    <property type="entry name" value="RMLC-LIKE JELLY ROLL FOLD PROTEIN"/>
    <property type="match status" value="1"/>
</dbReference>
<dbReference type="Proteomes" id="UP000321057">
    <property type="component" value="Unassembled WGS sequence"/>
</dbReference>
<organism evidence="3 6">
    <name type="scientific">Staphylococcus gallinarum</name>
    <dbReference type="NCBI Taxonomy" id="1293"/>
    <lineage>
        <taxon>Bacteria</taxon>
        <taxon>Bacillati</taxon>
        <taxon>Bacillota</taxon>
        <taxon>Bacilli</taxon>
        <taxon>Bacillales</taxon>
        <taxon>Staphylococcaceae</taxon>
        <taxon>Staphylococcus</taxon>
    </lineage>
</organism>
<gene>
    <name evidence="3" type="ORF">BUZ01_07900</name>
    <name evidence="4" type="ORF">NCTC12195_01294</name>
    <name evidence="2" type="ORF">SGA02_02150</name>
</gene>
<evidence type="ECO:0000259" key="1">
    <source>
        <dbReference type="Pfam" id="PF06172"/>
    </source>
</evidence>
<dbReference type="PANTHER" id="PTHR33387:SF3">
    <property type="entry name" value="DUF985 DOMAIN-CONTAINING PROTEIN"/>
    <property type="match status" value="1"/>
</dbReference>
<evidence type="ECO:0000313" key="3">
    <source>
        <dbReference type="EMBL" id="RIL42776.1"/>
    </source>
</evidence>
<evidence type="ECO:0000313" key="4">
    <source>
        <dbReference type="EMBL" id="SUM31857.1"/>
    </source>
</evidence>
<evidence type="ECO:0000313" key="7">
    <source>
        <dbReference type="Proteomes" id="UP000321057"/>
    </source>
</evidence>
<dbReference type="GeneID" id="93846000"/>
<dbReference type="CDD" id="cd06121">
    <property type="entry name" value="cupin_YML079wp"/>
    <property type="match status" value="1"/>
</dbReference>
<dbReference type="EMBL" id="QXRZ01000004">
    <property type="protein sequence ID" value="RIL42776.1"/>
    <property type="molecule type" value="Genomic_DNA"/>
</dbReference>
<reference evidence="4 5" key="2">
    <citation type="submission" date="2018-06" db="EMBL/GenBank/DDBJ databases">
        <authorList>
            <consortium name="Pathogen Informatics"/>
            <person name="Doyle S."/>
        </authorList>
    </citation>
    <scope>NUCLEOTIDE SEQUENCE [LARGE SCALE GENOMIC DNA]</scope>
    <source>
        <strain evidence="4 5">NCTC12195</strain>
    </source>
</reference>
<proteinExistence type="predicted"/>
<dbReference type="RefSeq" id="WP_042738144.1">
    <property type="nucleotide sequence ID" value="NZ_BKAX01000001.1"/>
</dbReference>
<dbReference type="InterPro" id="IPR039935">
    <property type="entry name" value="YML079W-like"/>
</dbReference>
<dbReference type="Pfam" id="PF06172">
    <property type="entry name" value="Cupin_5"/>
    <property type="match status" value="1"/>
</dbReference>
<evidence type="ECO:0000313" key="6">
    <source>
        <dbReference type="Proteomes" id="UP000283576"/>
    </source>
</evidence>
<dbReference type="EMBL" id="BKAX01000001">
    <property type="protein sequence ID" value="GEQ04387.1"/>
    <property type="molecule type" value="Genomic_DNA"/>
</dbReference>
<dbReference type="Proteomes" id="UP000283576">
    <property type="component" value="Unassembled WGS sequence"/>
</dbReference>
<reference evidence="2 7" key="3">
    <citation type="submission" date="2019-07" db="EMBL/GenBank/DDBJ databases">
        <title>Whole genome shotgun sequence of Staphylococcus gallinarum NBRC 109767.</title>
        <authorList>
            <person name="Hosoyama A."/>
            <person name="Uohara A."/>
            <person name="Ohji S."/>
            <person name="Ichikawa N."/>
        </authorList>
    </citation>
    <scope>NUCLEOTIDE SEQUENCE [LARGE SCALE GENOMIC DNA]</scope>
    <source>
        <strain evidence="2 7">NBRC 109767</strain>
    </source>
</reference>
<feature type="domain" description="DUF985" evidence="1">
    <location>
        <begin position="7"/>
        <end position="137"/>
    </location>
</feature>
<evidence type="ECO:0000313" key="5">
    <source>
        <dbReference type="Proteomes" id="UP000255277"/>
    </source>
</evidence>
<dbReference type="InterPro" id="IPR009327">
    <property type="entry name" value="Cupin_DUF985"/>
</dbReference>
<accession>A0A0D0SJ42</accession>
<dbReference type="InterPro" id="IPR011051">
    <property type="entry name" value="RmlC_Cupin_sf"/>
</dbReference>
<dbReference type="EMBL" id="UHDK01000001">
    <property type="protein sequence ID" value="SUM31857.1"/>
    <property type="molecule type" value="Genomic_DNA"/>
</dbReference>
<keyword evidence="7" id="KW-1185">Reference proteome</keyword>
<evidence type="ECO:0000313" key="2">
    <source>
        <dbReference type="EMBL" id="GEQ04387.1"/>
    </source>
</evidence>
<protein>
    <submittedName>
        <fullName evidence="2 3">Cupin</fullName>
    </submittedName>
    <submittedName>
        <fullName evidence="4">Cupin superfamily protein</fullName>
    </submittedName>
</protein>
<dbReference type="AlphaFoldDB" id="A0A0D0SJ42"/>
<dbReference type="InterPro" id="IPR014710">
    <property type="entry name" value="RmlC-like_jellyroll"/>
</dbReference>
<name>A0A0D0SJ42_STAGA</name>
<dbReference type="STRING" id="1293.SH09_03015"/>
<dbReference type="SUPFAM" id="SSF51182">
    <property type="entry name" value="RmlC-like cupins"/>
    <property type="match status" value="1"/>
</dbReference>